<dbReference type="Proteomes" id="UP000575083">
    <property type="component" value="Unassembled WGS sequence"/>
</dbReference>
<accession>A0A7X0PBB6</accession>
<evidence type="ECO:0000313" key="2">
    <source>
        <dbReference type="EMBL" id="MBB6558745.1"/>
    </source>
</evidence>
<dbReference type="RefSeq" id="WP_184856170.1">
    <property type="nucleotide sequence ID" value="NZ_JACHLK010000002.1"/>
</dbReference>
<organism evidence="2 3">
    <name type="scientific">Acidovorax soli</name>
    <dbReference type="NCBI Taxonomy" id="592050"/>
    <lineage>
        <taxon>Bacteria</taxon>
        <taxon>Pseudomonadati</taxon>
        <taxon>Pseudomonadota</taxon>
        <taxon>Betaproteobacteria</taxon>
        <taxon>Burkholderiales</taxon>
        <taxon>Comamonadaceae</taxon>
        <taxon>Acidovorax</taxon>
    </lineage>
</organism>
<name>A0A7X0PBB6_9BURK</name>
<gene>
    <name evidence="2" type="ORF">HNP48_001409</name>
</gene>
<dbReference type="EMBL" id="JACHLK010000002">
    <property type="protein sequence ID" value="MBB6558745.1"/>
    <property type="molecule type" value="Genomic_DNA"/>
</dbReference>
<sequence length="153" mass="16621">MLQLDREQIGHFSEMDLAGILDAGGWSAILPKSLSDSQLVCVSDQLRAMLWGEGTQGPDGTPNAAIAMALLLMAKSHPSPPANGELFEGSMQQLREVMMVLSVAADREIVNRLLNRPNDEESLTMLTGIEAIMDEASHPQRAKKSRTRPRAAV</sequence>
<keyword evidence="3" id="KW-1185">Reference proteome</keyword>
<evidence type="ECO:0000256" key="1">
    <source>
        <dbReference type="SAM" id="MobiDB-lite"/>
    </source>
</evidence>
<dbReference type="AlphaFoldDB" id="A0A7X0PBB6"/>
<feature type="region of interest" description="Disordered" evidence="1">
    <location>
        <begin position="134"/>
        <end position="153"/>
    </location>
</feature>
<feature type="compositionally biased region" description="Basic residues" evidence="1">
    <location>
        <begin position="140"/>
        <end position="153"/>
    </location>
</feature>
<comment type="caution">
    <text evidence="2">The sequence shown here is derived from an EMBL/GenBank/DDBJ whole genome shotgun (WGS) entry which is preliminary data.</text>
</comment>
<protein>
    <submittedName>
        <fullName evidence="2">Uncharacterized protein</fullName>
    </submittedName>
</protein>
<reference evidence="2 3" key="1">
    <citation type="submission" date="2020-08" db="EMBL/GenBank/DDBJ databases">
        <title>Functional genomics of gut bacteria from endangered species of beetles.</title>
        <authorList>
            <person name="Carlos-Shanley C."/>
        </authorList>
    </citation>
    <scope>NUCLEOTIDE SEQUENCE [LARGE SCALE GENOMIC DNA]</scope>
    <source>
        <strain evidence="2 3">S00198</strain>
    </source>
</reference>
<proteinExistence type="predicted"/>
<evidence type="ECO:0000313" key="3">
    <source>
        <dbReference type="Proteomes" id="UP000575083"/>
    </source>
</evidence>